<reference evidence="8" key="1">
    <citation type="submission" date="2020-05" db="EMBL/GenBank/DDBJ databases">
        <title>Phylogenomic resolution of chytrid fungi.</title>
        <authorList>
            <person name="Stajich J.E."/>
            <person name="Amses K."/>
            <person name="Simmons R."/>
            <person name="Seto K."/>
            <person name="Myers J."/>
            <person name="Bonds A."/>
            <person name="Quandt C.A."/>
            <person name="Barry K."/>
            <person name="Liu P."/>
            <person name="Grigoriev I."/>
            <person name="Longcore J.E."/>
            <person name="James T.Y."/>
        </authorList>
    </citation>
    <scope>NUCLEOTIDE SEQUENCE</scope>
    <source>
        <strain evidence="8">JEL0379</strain>
    </source>
</reference>
<feature type="domain" description="RSE1/DDB1/CPSF1 second beta-propeller" evidence="7">
    <location>
        <begin position="464"/>
        <end position="783"/>
    </location>
</feature>
<dbReference type="InterPro" id="IPR004871">
    <property type="entry name" value="RSE1/DDB1/CPSF1_C"/>
</dbReference>
<evidence type="ECO:0000259" key="5">
    <source>
        <dbReference type="Pfam" id="PF03178"/>
    </source>
</evidence>
<feature type="domain" description="RSE1/DDB1/CPSF1 first beta-propeller" evidence="6">
    <location>
        <begin position="51"/>
        <end position="407"/>
    </location>
</feature>
<protein>
    <recommendedName>
        <fullName evidence="3">DNA damage-binding protein 1</fullName>
    </recommendedName>
</protein>
<name>A0AAD5TJ85_9FUNG</name>
<dbReference type="InterPro" id="IPR011047">
    <property type="entry name" value="Quinoprotein_ADH-like_sf"/>
</dbReference>
<dbReference type="PANTHER" id="PTHR10644">
    <property type="entry name" value="DNA REPAIR/RNA PROCESSING CPSF FAMILY"/>
    <property type="match status" value="1"/>
</dbReference>
<dbReference type="GO" id="GO:0003676">
    <property type="term" value="F:nucleic acid binding"/>
    <property type="evidence" value="ECO:0007669"/>
    <property type="project" value="InterPro"/>
</dbReference>
<evidence type="ECO:0000256" key="2">
    <source>
        <dbReference type="ARBA" id="ARBA00007453"/>
    </source>
</evidence>
<dbReference type="Gene3D" id="1.10.150.910">
    <property type="match status" value="1"/>
</dbReference>
<keyword evidence="4" id="KW-0539">Nucleus</keyword>
<evidence type="ECO:0000313" key="8">
    <source>
        <dbReference type="EMBL" id="KAJ3178086.1"/>
    </source>
</evidence>
<dbReference type="InterPro" id="IPR058543">
    <property type="entry name" value="Beta-prop_RSE1/DDB1/CPSF1_2nd"/>
</dbReference>
<comment type="caution">
    <text evidence="8">The sequence shown here is derived from an EMBL/GenBank/DDBJ whole genome shotgun (WGS) entry which is preliminary data.</text>
</comment>
<gene>
    <name evidence="8" type="primary">DDB1A</name>
    <name evidence="8" type="ORF">HDU87_003871</name>
</gene>
<evidence type="ECO:0000256" key="4">
    <source>
        <dbReference type="ARBA" id="ARBA00023242"/>
    </source>
</evidence>
<keyword evidence="9" id="KW-1185">Reference proteome</keyword>
<dbReference type="Pfam" id="PF23726">
    <property type="entry name" value="Beta-prop_RSE1_2nd"/>
    <property type="match status" value="1"/>
</dbReference>
<feature type="domain" description="RSE1/DDB1/CPSF1 C-terminal" evidence="5">
    <location>
        <begin position="834"/>
        <end position="1159"/>
    </location>
</feature>
<dbReference type="Pfam" id="PF03178">
    <property type="entry name" value="CPSF_A"/>
    <property type="match status" value="1"/>
</dbReference>
<dbReference type="GO" id="GO:0005634">
    <property type="term" value="C:nucleus"/>
    <property type="evidence" value="ECO:0007669"/>
    <property type="project" value="UniProtKB-SubCell"/>
</dbReference>
<organism evidence="8 9">
    <name type="scientific">Geranomyces variabilis</name>
    <dbReference type="NCBI Taxonomy" id="109894"/>
    <lineage>
        <taxon>Eukaryota</taxon>
        <taxon>Fungi</taxon>
        <taxon>Fungi incertae sedis</taxon>
        <taxon>Chytridiomycota</taxon>
        <taxon>Chytridiomycota incertae sedis</taxon>
        <taxon>Chytridiomycetes</taxon>
        <taxon>Spizellomycetales</taxon>
        <taxon>Powellomycetaceae</taxon>
        <taxon>Geranomyces</taxon>
    </lineage>
</organism>
<dbReference type="InterPro" id="IPR050358">
    <property type="entry name" value="RSE1/DDB1/CFT1"/>
</dbReference>
<comment type="similarity">
    <text evidence="2">Belongs to the DDB1 family.</text>
</comment>
<evidence type="ECO:0000256" key="3">
    <source>
        <dbReference type="ARBA" id="ARBA00014577"/>
    </source>
</evidence>
<dbReference type="InterPro" id="IPR018846">
    <property type="entry name" value="Beta-prop_RSE1/DDB1/CPSF1_1st"/>
</dbReference>
<proteinExistence type="inferred from homology"/>
<accession>A0AAD5TJ85</accession>
<evidence type="ECO:0000256" key="1">
    <source>
        <dbReference type="ARBA" id="ARBA00004123"/>
    </source>
</evidence>
<dbReference type="InterPro" id="IPR015943">
    <property type="entry name" value="WD40/YVTN_repeat-like_dom_sf"/>
</dbReference>
<dbReference type="AlphaFoldDB" id="A0AAD5TJ85"/>
<sequence>MSEHGHPFLGNILSDIIAAHLAFFQLDKMMNFAESSGDANLYVVSARKPDSVSHVLSAAFTAHNHVNVIVCKVTHIEIFLLEPVAEGSSERQMRMLLDVPIYGRVTTIGKCRFPDRSQDVLVLTTEAHNLLVIRYNTALRRLETEISDSVSEFMGAASDGHVGLVAPDGSFAAYHNYQGIVHVLELGKHHETAAGGSVLGGGGGMRPKSAKKSRLDLLRRPVDPIKFWIDERWVIGMTLMESPPMEEEKTLMLAVLYQDKTGQKNLKLYRFNFKTGTLDLYSGVGARNLKFNPSLIIPIPREGGGGIIVISEEEIKIFTPTETYQHPIAPTIIKCWAVLDPKGTRYLLCDFEGRLYALILGGRLQRIRLENLGQVSQPSAIAYLGDGHVYLGSHFGDSQLLKLKSHADTEGNMFELRMEFENLAPIVDFCVVDIDKQGQDQVVAACGGNRDGSLRVIRNGIGIEVLGTLDDVPNLTGIWALRRGSDEQIDDLLVMSFTMETKMIGKDEDGALSPVDDDDASAGGFILDQPTLACANVKFDQIVQVVPSGIVTLDSRTRSLVHFWTAAAAGGVESGGDDSTAARVHHATINREQVVVALGGGRVVYLEVVQGELLQKSEVQLENEVSCVTIKPLRSNYCFVGVWGDVSVRLLELPSLRELDRQPIENGMIPRSVLLVTMGDTEFAMAALGDGHLYTYILDRAKRCLTGRKSLSLGSRAVSLTAFESQGSGVCVFAASDRPTVIHYSNGKLLYSPVNLKEVTHMCPFHYEEDAVALVTGGSLKIGLVEAIQKLHVKKIPIGETVWRITHVASAEVFVLLTLRTIVDQVAREEEEKGFIRLLDERSYEVLAEYELESFENPQAIQLARLRVDGRVGGSDSHDRRELLCVGTAYVFPEEKDPATGRLLVFEFTEDRKLRPFAATEVKGCVYCLATVGGRLLAGINTRVEMFGLAATPDTGRATVVPLDSHYGSITVCYLATRGDFVLVGDLMKSVKLLVYEPPTDALGLVAKDTHATWITGLEAVNDELFVAGEQGGNLIAYEKVEGEGGARGRLAQCGWFHVGEGVNRIRHGSLTANIVDRERPLGTPVLIFCTVTGGLGVVAQLEDATYKLLSDVQDNMRNVILGVGELSHSQWRSTQLVRGVDRPARGFLDGDLIEQFLDLSPEHKLAVVNGVNPNPPHLVARQQHQRRRDGRPGVPPVSMRPLVGVTVEELIGVVEEMARLH</sequence>
<dbReference type="Gene3D" id="2.130.10.10">
    <property type="entry name" value="YVTN repeat-like/Quinoprotein amine dehydrogenase"/>
    <property type="match status" value="3"/>
</dbReference>
<evidence type="ECO:0000259" key="6">
    <source>
        <dbReference type="Pfam" id="PF10433"/>
    </source>
</evidence>
<dbReference type="EMBL" id="JADGJQ010000029">
    <property type="protein sequence ID" value="KAJ3178086.1"/>
    <property type="molecule type" value="Genomic_DNA"/>
</dbReference>
<dbReference type="SUPFAM" id="SSF50998">
    <property type="entry name" value="Quinoprotein alcohol dehydrogenase-like"/>
    <property type="match status" value="1"/>
</dbReference>
<evidence type="ECO:0000313" key="9">
    <source>
        <dbReference type="Proteomes" id="UP001212152"/>
    </source>
</evidence>
<dbReference type="Proteomes" id="UP001212152">
    <property type="component" value="Unassembled WGS sequence"/>
</dbReference>
<dbReference type="Pfam" id="PF10433">
    <property type="entry name" value="Beta-prop_RSE1_1st"/>
    <property type="match status" value="1"/>
</dbReference>
<comment type="subcellular location">
    <subcellularLocation>
        <location evidence="1">Nucleus</location>
    </subcellularLocation>
</comment>
<evidence type="ECO:0000259" key="7">
    <source>
        <dbReference type="Pfam" id="PF23726"/>
    </source>
</evidence>